<sequence length="253" mass="29444">MTRTMINSKDLPHTLWAEAVNTACYVSNRVHLRYLTHKTPYELWKVRKPNVHYFREFGSRCHVLKDREQLRRFDSRSMEGIFVGYSKNSHAYKVFFKNANIVIETVNVEIADQNEDFHKLDDEHISSIQKRVTVSTESGTSEATIIDTPEDTPKGLSIEESPEEMEEPYTKTQESVPKAPSIRVQKNHPADAIVGYVKEGMKSRGKKKNYGDMVKFVCYTSLVEPRKVEEAQKDEFWITVMQEEFEQSERNEV</sequence>
<feature type="domain" description="Retroviral polymerase SH3-like" evidence="2">
    <location>
        <begin position="59"/>
        <end position="114"/>
    </location>
</feature>
<evidence type="ECO:0000313" key="3">
    <source>
        <dbReference type="EMBL" id="KAG9449333.1"/>
    </source>
</evidence>
<proteinExistence type="predicted"/>
<dbReference type="PANTHER" id="PTHR42648:SF21">
    <property type="entry name" value="CYSTEINE-RICH RLK (RECEPTOR-LIKE PROTEIN KINASE) 8"/>
    <property type="match status" value="1"/>
</dbReference>
<accession>A0AAV7EKI4</accession>
<evidence type="ECO:0000313" key="4">
    <source>
        <dbReference type="Proteomes" id="UP000825729"/>
    </source>
</evidence>
<reference evidence="3 4" key="1">
    <citation type="submission" date="2021-07" db="EMBL/GenBank/DDBJ databases">
        <title>The Aristolochia fimbriata genome: insights into angiosperm evolution, floral development and chemical biosynthesis.</title>
        <authorList>
            <person name="Jiao Y."/>
        </authorList>
    </citation>
    <scope>NUCLEOTIDE SEQUENCE [LARGE SCALE GENOMIC DNA]</scope>
    <source>
        <strain evidence="3">IBCAS-2021</strain>
        <tissue evidence="3">Leaf</tissue>
    </source>
</reference>
<dbReference type="PANTHER" id="PTHR42648">
    <property type="entry name" value="TRANSPOSASE, PUTATIVE-RELATED"/>
    <property type="match status" value="1"/>
</dbReference>
<dbReference type="InterPro" id="IPR057670">
    <property type="entry name" value="SH3_retrovirus"/>
</dbReference>
<gene>
    <name evidence="3" type="ORF">H6P81_009298</name>
</gene>
<protein>
    <recommendedName>
        <fullName evidence="2">Retroviral polymerase SH3-like domain-containing protein</fullName>
    </recommendedName>
</protein>
<dbReference type="SUPFAM" id="SSF53098">
    <property type="entry name" value="Ribonuclease H-like"/>
    <property type="match status" value="1"/>
</dbReference>
<dbReference type="AlphaFoldDB" id="A0AAV7EKI4"/>
<comment type="caution">
    <text evidence="3">The sequence shown here is derived from an EMBL/GenBank/DDBJ whole genome shotgun (WGS) entry which is preliminary data.</text>
</comment>
<dbReference type="EMBL" id="JAINDJ010000004">
    <property type="protein sequence ID" value="KAG9449333.1"/>
    <property type="molecule type" value="Genomic_DNA"/>
</dbReference>
<keyword evidence="4" id="KW-1185">Reference proteome</keyword>
<evidence type="ECO:0000256" key="1">
    <source>
        <dbReference type="SAM" id="MobiDB-lite"/>
    </source>
</evidence>
<dbReference type="InterPro" id="IPR039537">
    <property type="entry name" value="Retrotran_Ty1/copia-like"/>
</dbReference>
<dbReference type="Pfam" id="PF25597">
    <property type="entry name" value="SH3_retrovirus"/>
    <property type="match status" value="1"/>
</dbReference>
<dbReference type="InterPro" id="IPR012337">
    <property type="entry name" value="RNaseH-like_sf"/>
</dbReference>
<dbReference type="Proteomes" id="UP000825729">
    <property type="component" value="Unassembled WGS sequence"/>
</dbReference>
<feature type="region of interest" description="Disordered" evidence="1">
    <location>
        <begin position="136"/>
        <end position="184"/>
    </location>
</feature>
<evidence type="ECO:0000259" key="2">
    <source>
        <dbReference type="Pfam" id="PF25597"/>
    </source>
</evidence>
<name>A0AAV7EKI4_ARIFI</name>
<organism evidence="3 4">
    <name type="scientific">Aristolochia fimbriata</name>
    <name type="common">White veined hardy Dutchman's pipe vine</name>
    <dbReference type="NCBI Taxonomy" id="158543"/>
    <lineage>
        <taxon>Eukaryota</taxon>
        <taxon>Viridiplantae</taxon>
        <taxon>Streptophyta</taxon>
        <taxon>Embryophyta</taxon>
        <taxon>Tracheophyta</taxon>
        <taxon>Spermatophyta</taxon>
        <taxon>Magnoliopsida</taxon>
        <taxon>Magnoliidae</taxon>
        <taxon>Piperales</taxon>
        <taxon>Aristolochiaceae</taxon>
        <taxon>Aristolochia</taxon>
    </lineage>
</organism>